<dbReference type="InterPro" id="IPR016024">
    <property type="entry name" value="ARM-type_fold"/>
</dbReference>
<feature type="region of interest" description="Disordered" evidence="4">
    <location>
        <begin position="719"/>
        <end position="740"/>
    </location>
</feature>
<evidence type="ECO:0000256" key="2">
    <source>
        <dbReference type="ARBA" id="ARBA00022737"/>
    </source>
</evidence>
<keyword evidence="7" id="KW-1185">Reference proteome</keyword>
<proteinExistence type="inferred from homology"/>
<dbReference type="PANTHER" id="PTHR12696">
    <property type="entry name" value="TIP120"/>
    <property type="match status" value="1"/>
</dbReference>
<evidence type="ECO:0000256" key="3">
    <source>
        <dbReference type="ARBA" id="ARBA00022786"/>
    </source>
</evidence>
<feature type="compositionally biased region" description="Low complexity" evidence="4">
    <location>
        <begin position="719"/>
        <end position="729"/>
    </location>
</feature>
<keyword evidence="3" id="KW-0833">Ubl conjugation pathway</keyword>
<gene>
    <name evidence="6" type="ORF">MCOS_LOCUS9445</name>
</gene>
<dbReference type="Pfam" id="PF08623">
    <property type="entry name" value="TIP120"/>
    <property type="match status" value="2"/>
</dbReference>
<protein>
    <recommendedName>
        <fullName evidence="5">TATA-binding protein interacting (TIP20) domain-containing protein</fullName>
    </recommendedName>
</protein>
<feature type="domain" description="TATA-binding protein interacting (TIP20)" evidence="5">
    <location>
        <begin position="481"/>
        <end position="520"/>
    </location>
</feature>
<dbReference type="InterPro" id="IPR013932">
    <property type="entry name" value="TATA-bd_TIP120"/>
</dbReference>
<dbReference type="OrthoDB" id="6260732at2759"/>
<keyword evidence="2" id="KW-0677">Repeat</keyword>
<evidence type="ECO:0000256" key="1">
    <source>
        <dbReference type="ARBA" id="ARBA00007657"/>
    </source>
</evidence>
<dbReference type="GO" id="GO:0010265">
    <property type="term" value="P:SCF complex assembly"/>
    <property type="evidence" value="ECO:0007669"/>
    <property type="project" value="InterPro"/>
</dbReference>
<dbReference type="STRING" id="53468.A0A0R3UNQ8"/>
<evidence type="ECO:0000259" key="5">
    <source>
        <dbReference type="Pfam" id="PF08623"/>
    </source>
</evidence>
<evidence type="ECO:0000256" key="4">
    <source>
        <dbReference type="SAM" id="MobiDB-lite"/>
    </source>
</evidence>
<comment type="similarity">
    <text evidence="1">Belongs to the CAND family.</text>
</comment>
<feature type="domain" description="TATA-binding protein interacting (TIP20)" evidence="5">
    <location>
        <begin position="581"/>
        <end position="699"/>
    </location>
</feature>
<name>A0A0R3UNQ8_MESCO</name>
<dbReference type="InterPro" id="IPR011989">
    <property type="entry name" value="ARM-like"/>
</dbReference>
<accession>A0A0R3UNQ8</accession>
<reference evidence="6 7" key="1">
    <citation type="submission" date="2018-10" db="EMBL/GenBank/DDBJ databases">
        <authorList>
            <consortium name="Pathogen Informatics"/>
        </authorList>
    </citation>
    <scope>NUCLEOTIDE SEQUENCE [LARGE SCALE GENOMIC DNA]</scope>
</reference>
<dbReference type="InterPro" id="IPR039852">
    <property type="entry name" value="CAND1/CAND2"/>
</dbReference>
<dbReference type="SUPFAM" id="SSF48371">
    <property type="entry name" value="ARM repeat"/>
    <property type="match status" value="1"/>
</dbReference>
<sequence length="740" mass="80777">MPSSDVFVGCLGSDLPQGEVQQCLDLLLQHLKNETTRLVTMRAFSSILTKPLSVDPRGHLPELIRELTPLLVVKDRATRIAALRCLSVVCKRNPQVLLLDSPDRFSEILSALPALVSDQRFLVAQGAVHFAGELLQQSAEVDADVNEKVADLVASADFLEPIIALAHSSVLHGQMLAAILFLMRCIGHFKPPKQHHLSIPDPSTPDVKRYLNFLIFGEIGCKINLSDRQDVVGLLMTCLTTEADKPADVEGGGYSELRPFAATSLGRLAVGQPAKMLPFLLQAITDADQQHTEHHLVVFYLLQALREAIALLLENNATESVTANLDAIWMVLLSNAGRPEEGSRSLVAECLGRIAILAPKRLIPQLAAELNSPQVAASNLIRCTLVTAVKCLLSVSATSETPDDGADGGGGGSGGASAYFNRQDIEATLSTPGLLSAFLSRLVDVDADVCRAAFITLNTAAHHWSALIRPLLNQPLGDKGGTLLAELYRGTEVRQELIRVVQMGPFKVCFDDGIELRKADWRWDDTSTNPADYSSSVFEISGIINKVEAVNERWKRSMREESEKLLAPRRAKLKRMSWQQARVTAYECMSTILDTFVEDLSMSDFIAPLINGLKDNNHVKLVVCHILQRVIQVSPVDVAQKMAEISGPLKEILQTKPKEDVVKQESEKVEEVRRCAIALIVDFQQLPDIKKNHHYNELLKIIQADSALVAMFKGAAASSTSSSSTTDATRQPRAGVAGQG</sequence>
<evidence type="ECO:0000313" key="6">
    <source>
        <dbReference type="EMBL" id="VDD83442.1"/>
    </source>
</evidence>
<dbReference type="Gene3D" id="1.25.10.10">
    <property type="entry name" value="Leucine-rich Repeat Variant"/>
    <property type="match status" value="1"/>
</dbReference>
<dbReference type="EMBL" id="UXSR01005725">
    <property type="protein sequence ID" value="VDD83442.1"/>
    <property type="molecule type" value="Genomic_DNA"/>
</dbReference>
<dbReference type="Proteomes" id="UP000267029">
    <property type="component" value="Unassembled WGS sequence"/>
</dbReference>
<evidence type="ECO:0000313" key="7">
    <source>
        <dbReference type="Proteomes" id="UP000267029"/>
    </source>
</evidence>
<organism evidence="6 7">
    <name type="scientific">Mesocestoides corti</name>
    <name type="common">Flatworm</name>
    <dbReference type="NCBI Taxonomy" id="53468"/>
    <lineage>
        <taxon>Eukaryota</taxon>
        <taxon>Metazoa</taxon>
        <taxon>Spiralia</taxon>
        <taxon>Lophotrochozoa</taxon>
        <taxon>Platyhelminthes</taxon>
        <taxon>Cestoda</taxon>
        <taxon>Eucestoda</taxon>
        <taxon>Cyclophyllidea</taxon>
        <taxon>Mesocestoididae</taxon>
        <taxon>Mesocestoides</taxon>
    </lineage>
</organism>
<dbReference type="AlphaFoldDB" id="A0A0R3UNQ8"/>